<protein>
    <submittedName>
        <fullName evidence="2">Uncharacterized protein</fullName>
    </submittedName>
</protein>
<evidence type="ECO:0000256" key="1">
    <source>
        <dbReference type="SAM" id="Coils"/>
    </source>
</evidence>
<accession>A0A5S9R5H1</accession>
<dbReference type="Proteomes" id="UP000433050">
    <property type="component" value="Unassembled WGS sequence"/>
</dbReference>
<dbReference type="AlphaFoldDB" id="A0A5S9R5H1"/>
<organism evidence="2 3">
    <name type="scientific">Starkeya nomas</name>
    <dbReference type="NCBI Taxonomy" id="2666134"/>
    <lineage>
        <taxon>Bacteria</taxon>
        <taxon>Pseudomonadati</taxon>
        <taxon>Pseudomonadota</taxon>
        <taxon>Alphaproteobacteria</taxon>
        <taxon>Hyphomicrobiales</taxon>
        <taxon>Xanthobacteraceae</taxon>
        <taxon>Starkeya</taxon>
    </lineage>
</organism>
<name>A0A5S9R5H1_9HYPH</name>
<evidence type="ECO:0000313" key="2">
    <source>
        <dbReference type="EMBL" id="CAA0128951.1"/>
    </source>
</evidence>
<sequence>MGWTDGFGLINSGIDTGKALVASIKKLTGAVDQEMRNDLNLKIGDLIDTMQRMRDEFALLRDRFADLERENAQLREFEIDRENYVLEAIGPHSTAYVRKTAGASNEAHPHLCAHCFDRKEKSILQFEKHDARTDVLKCHACGSTVHISADRGPSVLSAPGRPRAIW</sequence>
<evidence type="ECO:0000313" key="3">
    <source>
        <dbReference type="Proteomes" id="UP000433050"/>
    </source>
</evidence>
<keyword evidence="3" id="KW-1185">Reference proteome</keyword>
<feature type="coiled-coil region" evidence="1">
    <location>
        <begin position="36"/>
        <end position="87"/>
    </location>
</feature>
<dbReference type="EMBL" id="CACSAS010000017">
    <property type="protein sequence ID" value="CAA0128951.1"/>
    <property type="molecule type" value="Genomic_DNA"/>
</dbReference>
<gene>
    <name evidence="2" type="ORF">STARVERO_04383</name>
</gene>
<dbReference type="RefSeq" id="WP_159602097.1">
    <property type="nucleotide sequence ID" value="NZ_CACSAS010000017.1"/>
</dbReference>
<proteinExistence type="predicted"/>
<reference evidence="2 3" key="1">
    <citation type="submission" date="2019-12" db="EMBL/GenBank/DDBJ databases">
        <authorList>
            <person name="Reyes-Prieto M."/>
        </authorList>
    </citation>
    <scope>NUCLEOTIDE SEQUENCE [LARGE SCALE GENOMIC DNA]</scope>
    <source>
        <strain evidence="2">HF14-78462</strain>
    </source>
</reference>
<keyword evidence="1" id="KW-0175">Coiled coil</keyword>